<dbReference type="GO" id="GO:0008270">
    <property type="term" value="F:zinc ion binding"/>
    <property type="evidence" value="ECO:0007669"/>
    <property type="project" value="UniProtKB-KW"/>
</dbReference>
<accession>A0A7S0B6I0</accession>
<feature type="domain" description="C3H1-type" evidence="3">
    <location>
        <begin position="69"/>
        <end position="92"/>
    </location>
</feature>
<sequence length="213" mass="23740">MADGVVGTDPPCAGCGVPVLAAEAAAYRRCGHTWHVACLAWRDVRQEEPYNGESFFLRNDGACPLCLMRCYCFQQRGRCRRGATCRYQHAWQPASQADQQARDMKAELERLRAANIELACGHRAKQAEDFRAEIHSLEEDCRATWEECAAMSAAVEEKRRALSEALSEGRALRTRLAVVQDRLSRRRQEEAEEAYLDEVASEASTRSGSSGPA</sequence>
<dbReference type="PROSITE" id="PS50103">
    <property type="entry name" value="ZF_C3H1"/>
    <property type="match status" value="1"/>
</dbReference>
<protein>
    <recommendedName>
        <fullName evidence="3">C3H1-type domain-containing protein</fullName>
    </recommendedName>
</protein>
<keyword evidence="1" id="KW-0862">Zinc</keyword>
<reference evidence="4" key="1">
    <citation type="submission" date="2021-01" db="EMBL/GenBank/DDBJ databases">
        <authorList>
            <person name="Corre E."/>
            <person name="Pelletier E."/>
            <person name="Niang G."/>
            <person name="Scheremetjew M."/>
            <person name="Finn R."/>
            <person name="Kale V."/>
            <person name="Holt S."/>
            <person name="Cochrane G."/>
            <person name="Meng A."/>
            <person name="Brown T."/>
            <person name="Cohen L."/>
        </authorList>
    </citation>
    <scope>NUCLEOTIDE SEQUENCE</scope>
    <source>
        <strain evidence="4">Pbaha01</strain>
    </source>
</reference>
<feature type="zinc finger region" description="C3H1-type" evidence="1">
    <location>
        <begin position="69"/>
        <end position="92"/>
    </location>
</feature>
<evidence type="ECO:0000256" key="2">
    <source>
        <dbReference type="SAM" id="MobiDB-lite"/>
    </source>
</evidence>
<evidence type="ECO:0000259" key="3">
    <source>
        <dbReference type="PROSITE" id="PS50103"/>
    </source>
</evidence>
<keyword evidence="1" id="KW-0863">Zinc-finger</keyword>
<keyword evidence="1" id="KW-0479">Metal-binding</keyword>
<organism evidence="4">
    <name type="scientific">Pyrodinium bahamense</name>
    <dbReference type="NCBI Taxonomy" id="73915"/>
    <lineage>
        <taxon>Eukaryota</taxon>
        <taxon>Sar</taxon>
        <taxon>Alveolata</taxon>
        <taxon>Dinophyceae</taxon>
        <taxon>Gonyaulacales</taxon>
        <taxon>Pyrocystaceae</taxon>
        <taxon>Pyrodinium</taxon>
    </lineage>
</organism>
<evidence type="ECO:0000256" key="1">
    <source>
        <dbReference type="PROSITE-ProRule" id="PRU00723"/>
    </source>
</evidence>
<feature type="compositionally biased region" description="Polar residues" evidence="2">
    <location>
        <begin position="202"/>
        <end position="213"/>
    </location>
</feature>
<evidence type="ECO:0000313" key="4">
    <source>
        <dbReference type="EMBL" id="CAD8384332.1"/>
    </source>
</evidence>
<dbReference type="EMBL" id="HBEG01046125">
    <property type="protein sequence ID" value="CAD8384332.1"/>
    <property type="molecule type" value="Transcribed_RNA"/>
</dbReference>
<name>A0A7S0B6I0_9DINO</name>
<proteinExistence type="predicted"/>
<feature type="compositionally biased region" description="Acidic residues" evidence="2">
    <location>
        <begin position="190"/>
        <end position="200"/>
    </location>
</feature>
<gene>
    <name evidence="4" type="ORF">PBAH0796_LOCUS28020</name>
</gene>
<dbReference type="AlphaFoldDB" id="A0A7S0B6I0"/>
<dbReference type="InterPro" id="IPR000571">
    <property type="entry name" value="Znf_CCCH"/>
</dbReference>
<feature type="region of interest" description="Disordered" evidence="2">
    <location>
        <begin position="187"/>
        <end position="213"/>
    </location>
</feature>